<dbReference type="InterPro" id="IPR012902">
    <property type="entry name" value="N_methyl_site"/>
</dbReference>
<reference evidence="4 5" key="1">
    <citation type="submission" date="2018-12" db="EMBL/GenBank/DDBJ databases">
        <authorList>
            <person name="Toschakov S.V."/>
        </authorList>
    </citation>
    <scope>NUCLEOTIDE SEQUENCE [LARGE SCALE GENOMIC DNA]</scope>
    <source>
        <strain evidence="4 5">GM2012</strain>
    </source>
</reference>
<keyword evidence="5" id="KW-1185">Reference proteome</keyword>
<dbReference type="NCBIfam" id="TIGR04294">
    <property type="entry name" value="pre_pil_HX9DG"/>
    <property type="match status" value="1"/>
</dbReference>
<dbReference type="Proteomes" id="UP000280296">
    <property type="component" value="Unassembled WGS sequence"/>
</dbReference>
<gene>
    <name evidence="4" type="ORF">TsocGM_23745</name>
</gene>
<dbReference type="SUPFAM" id="SSF54523">
    <property type="entry name" value="Pili subunits"/>
    <property type="match status" value="1"/>
</dbReference>
<proteinExistence type="predicted"/>
<dbReference type="EMBL" id="RYZH01000074">
    <property type="protein sequence ID" value="RUL82204.1"/>
    <property type="molecule type" value="Genomic_DNA"/>
</dbReference>
<comment type="caution">
    <text evidence="4">The sequence shown here is derived from an EMBL/GenBank/DDBJ whole genome shotgun (WGS) entry which is preliminary data.</text>
</comment>
<dbReference type="RefSeq" id="WP_126727945.1">
    <property type="nucleotide sequence ID" value="NZ_RYZH01000074.1"/>
</dbReference>
<dbReference type="AlphaFoldDB" id="A0A432MCS4"/>
<dbReference type="Pfam" id="PF07596">
    <property type="entry name" value="SBP_bac_10"/>
    <property type="match status" value="1"/>
</dbReference>
<evidence type="ECO:0000259" key="3">
    <source>
        <dbReference type="Pfam" id="PF07596"/>
    </source>
</evidence>
<feature type="domain" description="DUF1559" evidence="3">
    <location>
        <begin position="37"/>
        <end position="368"/>
    </location>
</feature>
<dbReference type="Gene3D" id="3.30.700.10">
    <property type="entry name" value="Glycoprotein, Type 4 Pilin"/>
    <property type="match status" value="1"/>
</dbReference>
<dbReference type="InterPro" id="IPR027558">
    <property type="entry name" value="Pre_pil_HX9DG_C"/>
</dbReference>
<protein>
    <submittedName>
        <fullName evidence="4">DUF1559 domain-containing protein</fullName>
    </submittedName>
</protein>
<dbReference type="PROSITE" id="PS00409">
    <property type="entry name" value="PROKAR_NTER_METHYL"/>
    <property type="match status" value="1"/>
</dbReference>
<dbReference type="InterPro" id="IPR045584">
    <property type="entry name" value="Pilin-like"/>
</dbReference>
<evidence type="ECO:0000256" key="2">
    <source>
        <dbReference type="SAM" id="Phobius"/>
    </source>
</evidence>
<dbReference type="OrthoDB" id="283871at2"/>
<dbReference type="PANTHER" id="PTHR30093:SF2">
    <property type="entry name" value="TYPE II SECRETION SYSTEM PROTEIN H"/>
    <property type="match status" value="1"/>
</dbReference>
<evidence type="ECO:0000256" key="1">
    <source>
        <dbReference type="SAM" id="MobiDB-lite"/>
    </source>
</evidence>
<name>A0A432MCS4_9BACT</name>
<organism evidence="4 5">
    <name type="scientific">Tautonia sociabilis</name>
    <dbReference type="NCBI Taxonomy" id="2080755"/>
    <lineage>
        <taxon>Bacteria</taxon>
        <taxon>Pseudomonadati</taxon>
        <taxon>Planctomycetota</taxon>
        <taxon>Planctomycetia</taxon>
        <taxon>Isosphaerales</taxon>
        <taxon>Isosphaeraceae</taxon>
        <taxon>Tautonia</taxon>
    </lineage>
</organism>
<dbReference type="PANTHER" id="PTHR30093">
    <property type="entry name" value="GENERAL SECRETION PATHWAY PROTEIN G"/>
    <property type="match status" value="1"/>
</dbReference>
<keyword evidence="2" id="KW-0812">Transmembrane</keyword>
<accession>A0A432MCS4</accession>
<dbReference type="InterPro" id="IPR011453">
    <property type="entry name" value="DUF1559"/>
</dbReference>
<evidence type="ECO:0000313" key="5">
    <source>
        <dbReference type="Proteomes" id="UP000280296"/>
    </source>
</evidence>
<feature type="region of interest" description="Disordered" evidence="1">
    <location>
        <begin position="235"/>
        <end position="259"/>
    </location>
</feature>
<dbReference type="NCBIfam" id="TIGR02532">
    <property type="entry name" value="IV_pilin_GFxxxE"/>
    <property type="match status" value="1"/>
</dbReference>
<sequence length="388" mass="41555">MSRLRHDLPRRGFTLIELLVVIAIIGVLIALLLPAVQSAREAARRAQCTNNLKQIGLAVANYESAHGSYPPGRLAPDWVLPNGQPNSGYYSNYNTVDNNPNAGHWTGYFSVHAHVLGFMEQTAAFDALNFSAANTSRLTNNNRATVLSPNYTSFAIASTIFICPSDPNTDSGVSENNYRYNFGGSTTHAGAASWSNNAARTALGNGAFTYGRALKPSDFRDGLSNTVIFAERDKGSGVDVSSTPPTRTDIITSPQRQTSPVSLADQERHLQACGGYVPAVSGFNFSTPGRWLSGSDYTNGWPLARYSNTMYNHVAPPNWKGQDCGMASAIDDVPGEHAIISARSSHPGGVNVAFGDGSVRFIKESIDLGSWRALGTRAGGEVVSADQY</sequence>
<keyword evidence="2" id="KW-1133">Transmembrane helix</keyword>
<evidence type="ECO:0000313" key="4">
    <source>
        <dbReference type="EMBL" id="RUL82204.1"/>
    </source>
</evidence>
<dbReference type="Pfam" id="PF07963">
    <property type="entry name" value="N_methyl"/>
    <property type="match status" value="1"/>
</dbReference>
<feature type="compositionally biased region" description="Polar residues" evidence="1">
    <location>
        <begin position="239"/>
        <end position="259"/>
    </location>
</feature>
<feature type="transmembrane region" description="Helical" evidence="2">
    <location>
        <begin position="12"/>
        <end position="36"/>
    </location>
</feature>
<reference evidence="4 5" key="2">
    <citation type="submission" date="2019-01" db="EMBL/GenBank/DDBJ databases">
        <title>Tautonia sociabilis, a novel thermotolerant planctomycete of Isosphaeraceae family, isolated from a 4000 m deep subterranean habitat.</title>
        <authorList>
            <person name="Kovaleva O.L."/>
            <person name="Elcheninov A.G."/>
            <person name="Van Heerden E."/>
            <person name="Toshchakov S.V."/>
            <person name="Novikov A."/>
            <person name="Bonch-Osmolovskaya E.A."/>
            <person name="Kublanov I.V."/>
        </authorList>
    </citation>
    <scope>NUCLEOTIDE SEQUENCE [LARGE SCALE GENOMIC DNA]</scope>
    <source>
        <strain evidence="4 5">GM2012</strain>
    </source>
</reference>
<keyword evidence="2" id="KW-0472">Membrane</keyword>